<gene>
    <name evidence="1" type="ORF">TRN7648_01234</name>
</gene>
<dbReference type="RefSeq" id="WP_234988746.1">
    <property type="nucleotide sequence ID" value="NZ_CYSE01000002.1"/>
</dbReference>
<dbReference type="STRING" id="441103.TRN7648_01234"/>
<keyword evidence="2" id="KW-1185">Reference proteome</keyword>
<dbReference type="AlphaFoldDB" id="A0A0N7LZ89"/>
<sequence>MLISSPRPSGRPQTVVNRVTLAKAEPQSKPEQLATEQVPLPPRNGLLLLGTFGTDSAPRALIRLPGGKIDEVSKGDKVGGHQVLAIEAAAVVLNVGGTATRLAMP</sequence>
<accession>A0A0N7LZ89</accession>
<name>A0A0N7LZ89_9RHOB</name>
<evidence type="ECO:0000313" key="2">
    <source>
        <dbReference type="Proteomes" id="UP000054935"/>
    </source>
</evidence>
<reference evidence="1 2" key="1">
    <citation type="submission" date="2015-09" db="EMBL/GenBank/DDBJ databases">
        <authorList>
            <consortium name="Swine Surveillance"/>
        </authorList>
    </citation>
    <scope>NUCLEOTIDE SEQUENCE [LARGE SCALE GENOMIC DNA]</scope>
    <source>
        <strain evidence="1 2">CECT 7648</strain>
    </source>
</reference>
<organism evidence="1 2">
    <name type="scientific">Tropicibacter naphthalenivorans</name>
    <dbReference type="NCBI Taxonomy" id="441103"/>
    <lineage>
        <taxon>Bacteria</taxon>
        <taxon>Pseudomonadati</taxon>
        <taxon>Pseudomonadota</taxon>
        <taxon>Alphaproteobacteria</taxon>
        <taxon>Rhodobacterales</taxon>
        <taxon>Roseobacteraceae</taxon>
        <taxon>Tropicibacter</taxon>
    </lineage>
</organism>
<evidence type="ECO:0000313" key="1">
    <source>
        <dbReference type="EMBL" id="CUH76993.1"/>
    </source>
</evidence>
<dbReference type="Proteomes" id="UP000054935">
    <property type="component" value="Unassembled WGS sequence"/>
</dbReference>
<dbReference type="EMBL" id="CYSE01000002">
    <property type="protein sequence ID" value="CUH76993.1"/>
    <property type="molecule type" value="Genomic_DNA"/>
</dbReference>
<proteinExistence type="predicted"/>
<protein>
    <submittedName>
        <fullName evidence="1">Type IV pilus biogenesis</fullName>
    </submittedName>
</protein>